<organism evidence="2 3">
    <name type="scientific">Naasia aerilata</name>
    <dbReference type="NCBI Taxonomy" id="1162966"/>
    <lineage>
        <taxon>Bacteria</taxon>
        <taxon>Bacillati</taxon>
        <taxon>Actinomycetota</taxon>
        <taxon>Actinomycetes</taxon>
        <taxon>Micrococcales</taxon>
        <taxon>Microbacteriaceae</taxon>
        <taxon>Naasia</taxon>
    </lineage>
</organism>
<evidence type="ECO:0000313" key="3">
    <source>
        <dbReference type="Proteomes" id="UP001321498"/>
    </source>
</evidence>
<evidence type="ECO:0000256" key="1">
    <source>
        <dbReference type="SAM" id="Phobius"/>
    </source>
</evidence>
<dbReference type="Proteomes" id="UP001321498">
    <property type="component" value="Chromosome"/>
</dbReference>
<gene>
    <name evidence="2" type="ORF">GCM10025866_13220</name>
</gene>
<feature type="transmembrane region" description="Helical" evidence="1">
    <location>
        <begin position="66"/>
        <end position="83"/>
    </location>
</feature>
<dbReference type="InterPro" id="IPR046548">
    <property type="entry name" value="DUF6804"/>
</dbReference>
<accession>A0ABN6XPQ6</accession>
<dbReference type="EMBL" id="AP027731">
    <property type="protein sequence ID" value="BDZ45413.1"/>
    <property type="molecule type" value="Genomic_DNA"/>
</dbReference>
<feature type="transmembrane region" description="Helical" evidence="1">
    <location>
        <begin position="90"/>
        <end position="110"/>
    </location>
</feature>
<reference evidence="3" key="1">
    <citation type="journal article" date="2019" name="Int. J. Syst. Evol. Microbiol.">
        <title>The Global Catalogue of Microorganisms (GCM) 10K type strain sequencing project: providing services to taxonomists for standard genome sequencing and annotation.</title>
        <authorList>
            <consortium name="The Broad Institute Genomics Platform"/>
            <consortium name="The Broad Institute Genome Sequencing Center for Infectious Disease"/>
            <person name="Wu L."/>
            <person name="Ma J."/>
        </authorList>
    </citation>
    <scope>NUCLEOTIDE SEQUENCE [LARGE SCALE GENOMIC DNA]</scope>
    <source>
        <strain evidence="3">NBRC 108725</strain>
    </source>
</reference>
<feature type="transmembrane region" description="Helical" evidence="1">
    <location>
        <begin position="42"/>
        <end position="60"/>
    </location>
</feature>
<keyword evidence="1" id="KW-0812">Transmembrane</keyword>
<dbReference type="Pfam" id="PF20619">
    <property type="entry name" value="DUF6804"/>
    <property type="match status" value="1"/>
</dbReference>
<protein>
    <submittedName>
        <fullName evidence="2">Uncharacterized protein</fullName>
    </submittedName>
</protein>
<keyword evidence="3" id="KW-1185">Reference proteome</keyword>
<proteinExistence type="predicted"/>
<feature type="transmembrane region" description="Helical" evidence="1">
    <location>
        <begin position="116"/>
        <end position="135"/>
    </location>
</feature>
<sequence length="145" mass="15497">MANGALRAHADVLGREWATRARVESATVTRRTDQPPPQIRPGFLPGILGAVVAFVGTGLIGSDAYLIIRFAISILALILAVFAGQGRKWLWLIPLVALAVVWNPVVPFGFSGPPWVLAHIAAAAVFLVVAFFLRTPAPEAPAQKR</sequence>
<keyword evidence="1" id="KW-0472">Membrane</keyword>
<keyword evidence="1" id="KW-1133">Transmembrane helix</keyword>
<evidence type="ECO:0000313" key="2">
    <source>
        <dbReference type="EMBL" id="BDZ45413.1"/>
    </source>
</evidence>
<name>A0ABN6XPQ6_9MICO</name>